<dbReference type="STRING" id="1891671.SAMN06295885_0454"/>
<protein>
    <submittedName>
        <fullName evidence="1">Uncharacterized protein</fullName>
    </submittedName>
</protein>
<sequence>MKKLTVAELIDMLSDLPGDAEVRLASQPSYPMEYEAGEPVAVTTDEGSVVYLPEARHVGYLPGAASAELGWR</sequence>
<evidence type="ECO:0000313" key="2">
    <source>
        <dbReference type="Proteomes" id="UP000193711"/>
    </source>
</evidence>
<accession>A0A1X7N0C4</accession>
<dbReference type="Proteomes" id="UP000193711">
    <property type="component" value="Unassembled WGS sequence"/>
</dbReference>
<gene>
    <name evidence="1" type="ORF">SAMN06295885_0454</name>
</gene>
<reference evidence="2" key="1">
    <citation type="submission" date="2017-04" db="EMBL/GenBank/DDBJ databases">
        <authorList>
            <person name="Varghese N."/>
            <person name="Submissions S."/>
        </authorList>
    </citation>
    <scope>NUCLEOTIDE SEQUENCE [LARGE SCALE GENOMIC DNA]</scope>
    <source>
        <strain evidence="2">VKM Ac-2121</strain>
    </source>
</reference>
<dbReference type="EMBL" id="FXBM01000001">
    <property type="protein sequence ID" value="SMH30659.1"/>
    <property type="molecule type" value="Genomic_DNA"/>
</dbReference>
<name>A0A1X7N0C4_9MICO</name>
<dbReference type="AlphaFoldDB" id="A0A1X7N0C4"/>
<organism evidence="1 2">
    <name type="scientific">Rathayibacter oskolensis</name>
    <dbReference type="NCBI Taxonomy" id="1891671"/>
    <lineage>
        <taxon>Bacteria</taxon>
        <taxon>Bacillati</taxon>
        <taxon>Actinomycetota</taxon>
        <taxon>Actinomycetes</taxon>
        <taxon>Micrococcales</taxon>
        <taxon>Microbacteriaceae</taxon>
        <taxon>Rathayibacter</taxon>
    </lineage>
</organism>
<keyword evidence="2" id="KW-1185">Reference proteome</keyword>
<evidence type="ECO:0000313" key="1">
    <source>
        <dbReference type="EMBL" id="SMH30659.1"/>
    </source>
</evidence>
<proteinExistence type="predicted"/>